<evidence type="ECO:0000256" key="2">
    <source>
        <dbReference type="ARBA" id="ARBA00022448"/>
    </source>
</evidence>
<feature type="transmembrane region" description="Helical" evidence="7">
    <location>
        <begin position="56"/>
        <end position="72"/>
    </location>
</feature>
<evidence type="ECO:0000256" key="4">
    <source>
        <dbReference type="ARBA" id="ARBA00022692"/>
    </source>
</evidence>
<evidence type="ECO:0000259" key="8">
    <source>
        <dbReference type="PROSITE" id="PS50850"/>
    </source>
</evidence>
<protein>
    <submittedName>
        <fullName evidence="9">DHA2 family efflux MFS transporter permease subunit</fullName>
    </submittedName>
</protein>
<feature type="transmembrane region" description="Helical" evidence="7">
    <location>
        <begin position="331"/>
        <end position="351"/>
    </location>
</feature>
<feature type="transmembrane region" description="Helical" evidence="7">
    <location>
        <begin position="230"/>
        <end position="249"/>
    </location>
</feature>
<dbReference type="InterPro" id="IPR004638">
    <property type="entry name" value="EmrB-like"/>
</dbReference>
<feature type="transmembrane region" description="Helical" evidence="7">
    <location>
        <begin position="357"/>
        <end position="383"/>
    </location>
</feature>
<evidence type="ECO:0000256" key="1">
    <source>
        <dbReference type="ARBA" id="ARBA00004651"/>
    </source>
</evidence>
<feature type="transmembrane region" description="Helical" evidence="7">
    <location>
        <begin position="306"/>
        <end position="324"/>
    </location>
</feature>
<evidence type="ECO:0000256" key="6">
    <source>
        <dbReference type="ARBA" id="ARBA00023136"/>
    </source>
</evidence>
<dbReference type="PANTHER" id="PTHR42718:SF46">
    <property type="entry name" value="BLR6921 PROTEIN"/>
    <property type="match status" value="1"/>
</dbReference>
<gene>
    <name evidence="9" type="ORF">OG563_31745</name>
</gene>
<evidence type="ECO:0000256" key="7">
    <source>
        <dbReference type="SAM" id="Phobius"/>
    </source>
</evidence>
<dbReference type="RefSeq" id="WP_329406351.1">
    <property type="nucleotide sequence ID" value="NZ_CP109441.1"/>
</dbReference>
<feature type="transmembrane region" description="Helical" evidence="7">
    <location>
        <begin position="404"/>
        <end position="426"/>
    </location>
</feature>
<dbReference type="InterPro" id="IPR011701">
    <property type="entry name" value="MFS"/>
</dbReference>
<feature type="transmembrane region" description="Helical" evidence="7">
    <location>
        <begin position="432"/>
        <end position="454"/>
    </location>
</feature>
<dbReference type="Gene3D" id="1.20.1720.10">
    <property type="entry name" value="Multidrug resistance protein D"/>
    <property type="match status" value="1"/>
</dbReference>
<dbReference type="NCBIfam" id="TIGR00711">
    <property type="entry name" value="efflux_EmrB"/>
    <property type="match status" value="1"/>
</dbReference>
<dbReference type="InterPro" id="IPR036259">
    <property type="entry name" value="MFS_trans_sf"/>
</dbReference>
<dbReference type="Proteomes" id="UP001432062">
    <property type="component" value="Chromosome"/>
</dbReference>
<evidence type="ECO:0000313" key="10">
    <source>
        <dbReference type="Proteomes" id="UP001432062"/>
    </source>
</evidence>
<feature type="transmembrane region" description="Helical" evidence="7">
    <location>
        <begin position="168"/>
        <end position="188"/>
    </location>
</feature>
<dbReference type="Pfam" id="PF07690">
    <property type="entry name" value="MFS_1"/>
    <property type="match status" value="1"/>
</dbReference>
<feature type="transmembrane region" description="Helical" evidence="7">
    <location>
        <begin position="113"/>
        <end position="130"/>
    </location>
</feature>
<keyword evidence="3" id="KW-1003">Cell membrane</keyword>
<feature type="domain" description="Major facilitator superfamily (MFS) profile" evidence="8">
    <location>
        <begin position="14"/>
        <end position="459"/>
    </location>
</feature>
<dbReference type="PROSITE" id="PS50850">
    <property type="entry name" value="MFS"/>
    <property type="match status" value="1"/>
</dbReference>
<evidence type="ECO:0000313" key="9">
    <source>
        <dbReference type="EMBL" id="WUV43769.1"/>
    </source>
</evidence>
<dbReference type="Gene3D" id="1.20.1250.20">
    <property type="entry name" value="MFS general substrate transporter like domains"/>
    <property type="match status" value="1"/>
</dbReference>
<dbReference type="SUPFAM" id="SSF103473">
    <property type="entry name" value="MFS general substrate transporter"/>
    <property type="match status" value="2"/>
</dbReference>
<dbReference type="PANTHER" id="PTHR42718">
    <property type="entry name" value="MAJOR FACILITATOR SUPERFAMILY MULTIDRUG TRANSPORTER MFSC"/>
    <property type="match status" value="1"/>
</dbReference>
<sequence length="472" mass="48215">MSTPIVSAVTQRWVLVLGAVASLMAALDTLVVATALSTIRHDLGASLQTLEWTVNGYNLSFAVLLMTAAVLGDRFGRKRMFMVGLGIFVAASAACAISTTVATLIVARVVQGIGAALITSLALALVSAAFPPEKRGMAMGLLQGITGLAVACGPLVGGAVAEGLSWQWIFWLNVPIGLLTLPLVAARVPEGFGADTAVDGTGLALVTGGAFGVVWGLVRGNIAGWSSSEVLIALVGGIALLIAFAVWEARTREPMFPMRLFVNRGFAAGNTAIFLTFAALFGEVFFYAQFLQAVLHYGPLGAGLRLLPWTLTLFFCAPIAGALADRIGERPLMVSGLALMAGGMLWIAAIADPAMTYGSFVVPFIVSGVGTSMVLPSAQSSVVGAVEHAMLGKAAGANSMMRELGGVFGIAIAAAVFAATGGYGSVDEFTAGFGPAIEVGAVLALLGAAVALALPGRRARAAVDLEEATVSV</sequence>
<dbReference type="CDD" id="cd17321">
    <property type="entry name" value="MFS_MMR_MDR_like"/>
    <property type="match status" value="1"/>
</dbReference>
<keyword evidence="5 7" id="KW-1133">Transmembrane helix</keyword>
<feature type="transmembrane region" description="Helical" evidence="7">
    <location>
        <begin position="84"/>
        <end position="107"/>
    </location>
</feature>
<feature type="transmembrane region" description="Helical" evidence="7">
    <location>
        <begin position="261"/>
        <end position="286"/>
    </location>
</feature>
<dbReference type="InterPro" id="IPR020846">
    <property type="entry name" value="MFS_dom"/>
</dbReference>
<dbReference type="PRINTS" id="PR01036">
    <property type="entry name" value="TCRTETB"/>
</dbReference>
<comment type="subcellular location">
    <subcellularLocation>
        <location evidence="1">Cell membrane</location>
        <topology evidence="1">Multi-pass membrane protein</topology>
    </subcellularLocation>
</comment>
<organism evidence="9 10">
    <name type="scientific">Nocardia vinacea</name>
    <dbReference type="NCBI Taxonomy" id="96468"/>
    <lineage>
        <taxon>Bacteria</taxon>
        <taxon>Bacillati</taxon>
        <taxon>Actinomycetota</taxon>
        <taxon>Actinomycetes</taxon>
        <taxon>Mycobacteriales</taxon>
        <taxon>Nocardiaceae</taxon>
        <taxon>Nocardia</taxon>
    </lineage>
</organism>
<keyword evidence="6 7" id="KW-0472">Membrane</keyword>
<accession>A0ABZ1YKN3</accession>
<proteinExistence type="predicted"/>
<evidence type="ECO:0000256" key="3">
    <source>
        <dbReference type="ARBA" id="ARBA00022475"/>
    </source>
</evidence>
<feature type="transmembrane region" description="Helical" evidence="7">
    <location>
        <begin position="12"/>
        <end position="36"/>
    </location>
</feature>
<feature type="transmembrane region" description="Helical" evidence="7">
    <location>
        <begin position="200"/>
        <end position="218"/>
    </location>
</feature>
<evidence type="ECO:0000256" key="5">
    <source>
        <dbReference type="ARBA" id="ARBA00022989"/>
    </source>
</evidence>
<reference evidence="9" key="1">
    <citation type="submission" date="2022-10" db="EMBL/GenBank/DDBJ databases">
        <title>The complete genomes of actinobacterial strains from the NBC collection.</title>
        <authorList>
            <person name="Joergensen T.S."/>
            <person name="Alvarez Arevalo M."/>
            <person name="Sterndorff E.B."/>
            <person name="Faurdal D."/>
            <person name="Vuksanovic O."/>
            <person name="Mourched A.-S."/>
            <person name="Charusanti P."/>
            <person name="Shaw S."/>
            <person name="Blin K."/>
            <person name="Weber T."/>
        </authorList>
    </citation>
    <scope>NUCLEOTIDE SEQUENCE</scope>
    <source>
        <strain evidence="9">NBC_01482</strain>
    </source>
</reference>
<feature type="transmembrane region" description="Helical" evidence="7">
    <location>
        <begin position="137"/>
        <end position="156"/>
    </location>
</feature>
<keyword evidence="4 7" id="KW-0812">Transmembrane</keyword>
<keyword evidence="10" id="KW-1185">Reference proteome</keyword>
<dbReference type="EMBL" id="CP109441">
    <property type="protein sequence ID" value="WUV43769.1"/>
    <property type="molecule type" value="Genomic_DNA"/>
</dbReference>
<name>A0ABZ1YKN3_9NOCA</name>
<keyword evidence="2" id="KW-0813">Transport</keyword>